<protein>
    <recommendedName>
        <fullName evidence="3">CCHC-type domain-containing protein</fullName>
    </recommendedName>
</protein>
<dbReference type="PROSITE" id="PS50158">
    <property type="entry name" value="ZF_CCHC"/>
    <property type="match status" value="1"/>
</dbReference>
<dbReference type="CDD" id="cd00303">
    <property type="entry name" value="retropepsin_like"/>
    <property type="match status" value="1"/>
</dbReference>
<evidence type="ECO:0000256" key="1">
    <source>
        <dbReference type="PROSITE-ProRule" id="PRU00047"/>
    </source>
</evidence>
<dbReference type="InterPro" id="IPR036875">
    <property type="entry name" value="Znf_CCHC_sf"/>
</dbReference>
<dbReference type="Gene3D" id="2.40.70.10">
    <property type="entry name" value="Acid Proteases"/>
    <property type="match status" value="1"/>
</dbReference>
<comment type="caution">
    <text evidence="4">The sequence shown here is derived from an EMBL/GenBank/DDBJ whole genome shotgun (WGS) entry which is preliminary data.</text>
</comment>
<dbReference type="InterPro" id="IPR005162">
    <property type="entry name" value="Retrotrans_gag_dom"/>
</dbReference>
<dbReference type="GO" id="GO:0008270">
    <property type="term" value="F:zinc ion binding"/>
    <property type="evidence" value="ECO:0007669"/>
    <property type="project" value="UniProtKB-KW"/>
</dbReference>
<dbReference type="AlphaFoldDB" id="A0A1V6PX14"/>
<keyword evidence="1" id="KW-0863">Zinc-finger</keyword>
<dbReference type="Pfam" id="PF13975">
    <property type="entry name" value="gag-asp_proteas"/>
    <property type="match status" value="1"/>
</dbReference>
<sequence>PKSGPHPAEIAGRLKDLGQPAKYQGNQKSNAANHWLYDVDDYFMRRQMVSGRSDDDAYKLAFAAGLLTGDAQVKWRTTNQQVDAGLGERITTWADFKAWIRTKFEPKTAESDRLREYTHKQQGNDSLSTYHAALLELSRNLSESPSERGYILQLVSGLNSTLRAEWFRQQGRPEANAEEAVNLLLELERSTQEASGYGRPIRHIKAGRAPASPDAMDLSAMQDTRTCFKCGKPGHLKRNCKPRRPDKQGTGLSQDGRERDTPRAVMRLNALGEHLNFFDGLLSRPTATGPPVTCRILLDCGASHMFVSLKTARRLGGKWKKRVPLPVSLPNGETLYTQGTMDLEIRLGKWAGTKRVWAVDIEGYDVVLGNDFLCTHDPKVSFPTRRMWLTDHKGEHEVHAVDGRVLDREEKGTLNLLSKKDVRRALKNKNT</sequence>
<dbReference type="Gene3D" id="4.10.60.10">
    <property type="entry name" value="Zinc finger, CCHC-type"/>
    <property type="match status" value="1"/>
</dbReference>
<dbReference type="SUPFAM" id="SSF57756">
    <property type="entry name" value="Retrovirus zinc finger-like domains"/>
    <property type="match status" value="1"/>
</dbReference>
<dbReference type="InterPro" id="IPR032567">
    <property type="entry name" value="RTL1-rel"/>
</dbReference>
<dbReference type="Pfam" id="PF03732">
    <property type="entry name" value="Retrotrans_gag"/>
    <property type="match status" value="1"/>
</dbReference>
<dbReference type="EMBL" id="MDYO01000214">
    <property type="protein sequence ID" value="OQD81531.1"/>
    <property type="molecule type" value="Genomic_DNA"/>
</dbReference>
<evidence type="ECO:0000259" key="3">
    <source>
        <dbReference type="PROSITE" id="PS50158"/>
    </source>
</evidence>
<feature type="non-terminal residue" evidence="4">
    <location>
        <position position="431"/>
    </location>
</feature>
<dbReference type="InterPro" id="IPR001878">
    <property type="entry name" value="Znf_CCHC"/>
</dbReference>
<evidence type="ECO:0000313" key="5">
    <source>
        <dbReference type="Proteomes" id="UP000191612"/>
    </source>
</evidence>
<organism evidence="4 5">
    <name type="scientific">Penicillium solitum</name>
    <dbReference type="NCBI Taxonomy" id="60172"/>
    <lineage>
        <taxon>Eukaryota</taxon>
        <taxon>Fungi</taxon>
        <taxon>Dikarya</taxon>
        <taxon>Ascomycota</taxon>
        <taxon>Pezizomycotina</taxon>
        <taxon>Eurotiomycetes</taxon>
        <taxon>Eurotiomycetidae</taxon>
        <taxon>Eurotiales</taxon>
        <taxon>Aspergillaceae</taxon>
        <taxon>Penicillium</taxon>
    </lineage>
</organism>
<evidence type="ECO:0000256" key="2">
    <source>
        <dbReference type="SAM" id="MobiDB-lite"/>
    </source>
</evidence>
<keyword evidence="5" id="KW-1185">Reference proteome</keyword>
<dbReference type="GO" id="GO:0003676">
    <property type="term" value="F:nucleic acid binding"/>
    <property type="evidence" value="ECO:0007669"/>
    <property type="project" value="InterPro"/>
</dbReference>
<feature type="non-terminal residue" evidence="4">
    <location>
        <position position="1"/>
    </location>
</feature>
<name>A0A1V6PX14_9EURO</name>
<feature type="compositionally biased region" description="Basic residues" evidence="2">
    <location>
        <begin position="234"/>
        <end position="244"/>
    </location>
</feature>
<dbReference type="SMART" id="SM00343">
    <property type="entry name" value="ZnF_C2HC"/>
    <property type="match status" value="1"/>
</dbReference>
<dbReference type="SUPFAM" id="SSF50630">
    <property type="entry name" value="Acid proteases"/>
    <property type="match status" value="1"/>
</dbReference>
<gene>
    <name evidence="4" type="ORF">PENSOL_c215G10208</name>
</gene>
<proteinExistence type="predicted"/>
<dbReference type="InterPro" id="IPR021109">
    <property type="entry name" value="Peptidase_aspartic_dom_sf"/>
</dbReference>
<dbReference type="Pfam" id="PF00098">
    <property type="entry name" value="zf-CCHC"/>
    <property type="match status" value="1"/>
</dbReference>
<reference evidence="5" key="1">
    <citation type="journal article" date="2017" name="Nat. Microbiol.">
        <title>Global analysis of biosynthetic gene clusters reveals vast potential of secondary metabolite production in Penicillium species.</title>
        <authorList>
            <person name="Nielsen J.C."/>
            <person name="Grijseels S."/>
            <person name="Prigent S."/>
            <person name="Ji B."/>
            <person name="Dainat J."/>
            <person name="Nielsen K.F."/>
            <person name="Frisvad J.C."/>
            <person name="Workman M."/>
            <person name="Nielsen J."/>
        </authorList>
    </citation>
    <scope>NUCLEOTIDE SEQUENCE [LARGE SCALE GENOMIC DNA]</scope>
    <source>
        <strain evidence="5">IBT 29525</strain>
    </source>
</reference>
<accession>A0A1V6PX14</accession>
<dbReference type="PANTHER" id="PTHR15503">
    <property type="entry name" value="LDOC1 RELATED"/>
    <property type="match status" value="1"/>
</dbReference>
<feature type="domain" description="CCHC-type" evidence="3">
    <location>
        <begin position="227"/>
        <end position="241"/>
    </location>
</feature>
<feature type="region of interest" description="Disordered" evidence="2">
    <location>
        <begin position="234"/>
        <end position="261"/>
    </location>
</feature>
<keyword evidence="1" id="KW-0862">Zinc</keyword>
<evidence type="ECO:0000313" key="4">
    <source>
        <dbReference type="EMBL" id="OQD81531.1"/>
    </source>
</evidence>
<dbReference type="Proteomes" id="UP000191612">
    <property type="component" value="Unassembled WGS sequence"/>
</dbReference>
<dbReference type="STRING" id="60172.A0A1V6PX14"/>
<keyword evidence="1" id="KW-0479">Metal-binding</keyword>